<dbReference type="Pfam" id="PF03016">
    <property type="entry name" value="Exostosin_GT47"/>
    <property type="match status" value="1"/>
</dbReference>
<evidence type="ECO:0000256" key="3">
    <source>
        <dbReference type="ARBA" id="ARBA00022676"/>
    </source>
</evidence>
<evidence type="ECO:0000256" key="1">
    <source>
        <dbReference type="ARBA" id="ARBA00004323"/>
    </source>
</evidence>
<keyword evidence="4" id="KW-0735">Signal-anchor</keyword>
<feature type="region of interest" description="Disordered" evidence="6">
    <location>
        <begin position="36"/>
        <end position="57"/>
    </location>
</feature>
<evidence type="ECO:0000259" key="8">
    <source>
        <dbReference type="Pfam" id="PF03016"/>
    </source>
</evidence>
<feature type="domain" description="Exostosin GT47" evidence="8">
    <location>
        <begin position="213"/>
        <end position="326"/>
    </location>
</feature>
<evidence type="ECO:0000256" key="6">
    <source>
        <dbReference type="SAM" id="MobiDB-lite"/>
    </source>
</evidence>
<keyword evidence="7" id="KW-0472">Membrane</keyword>
<dbReference type="InterPro" id="IPR040911">
    <property type="entry name" value="Exostosin_GT47"/>
</dbReference>
<dbReference type="GO" id="GO:0000139">
    <property type="term" value="C:Golgi membrane"/>
    <property type="evidence" value="ECO:0007669"/>
    <property type="project" value="UniProtKB-SubCell"/>
</dbReference>
<evidence type="ECO:0000256" key="2">
    <source>
        <dbReference type="ARBA" id="ARBA00010271"/>
    </source>
</evidence>
<keyword evidence="7" id="KW-0812">Transmembrane</keyword>
<evidence type="ECO:0000313" key="10">
    <source>
        <dbReference type="Proteomes" id="UP000729402"/>
    </source>
</evidence>
<dbReference type="EMBL" id="JAAALK010000282">
    <property type="protein sequence ID" value="KAG8078898.1"/>
    <property type="molecule type" value="Genomic_DNA"/>
</dbReference>
<dbReference type="PANTHER" id="PTHR11062">
    <property type="entry name" value="EXOSTOSIN HEPARAN SULFATE GLYCOSYLTRANSFERASE -RELATED"/>
    <property type="match status" value="1"/>
</dbReference>
<gene>
    <name evidence="9" type="ORF">GUJ93_ZPchr0007g3121</name>
</gene>
<proteinExistence type="inferred from homology"/>
<evidence type="ECO:0000256" key="4">
    <source>
        <dbReference type="ARBA" id="ARBA00022968"/>
    </source>
</evidence>
<keyword evidence="5" id="KW-0333">Golgi apparatus</keyword>
<evidence type="ECO:0000313" key="9">
    <source>
        <dbReference type="EMBL" id="KAG8078898.1"/>
    </source>
</evidence>
<dbReference type="InterPro" id="IPR004263">
    <property type="entry name" value="Exostosin"/>
</dbReference>
<comment type="subcellular location">
    <subcellularLocation>
        <location evidence="1">Golgi apparatus membrane</location>
        <topology evidence="1">Single-pass type II membrane protein</topology>
    </subcellularLocation>
</comment>
<feature type="transmembrane region" description="Helical" evidence="7">
    <location>
        <begin position="146"/>
        <end position="173"/>
    </location>
</feature>
<evidence type="ECO:0000256" key="5">
    <source>
        <dbReference type="ARBA" id="ARBA00023034"/>
    </source>
</evidence>
<keyword evidence="3" id="KW-0808">Transferase</keyword>
<sequence length="348" mass="37903">MARGESSAKPEGGGGDIAGESFLQWLAEAASGDLWPPQGAVGIPPAQSRGRKHAGPPPLLQLRGAVAVATMAPGSLAPCDSWRFSIRDRRFRRPPRRVAVSFVVYTGGWREQVDDGEGETSLRRVVRSVTPLDASRMMDLPQVRPATTALVPADGALVLLLVFAVPATFLYLISAPAASPSLVVNIFSSLCPSSCRYLPAVITRFPCITQMLSEGKIRAKLAKVLKGKDGVLFEDIFATGEGIKTLQMVYSSQSTESMQSSKFCLHPAGDTPSSCRLFDAIVSHCVPVIISSRIELPLEDEIDYGEFSVFFSIEEALRPDHLLNQLRQIHKTKWAEMWSKLKKCFSSL</sequence>
<keyword evidence="7" id="KW-1133">Transmembrane helix</keyword>
<keyword evidence="10" id="KW-1185">Reference proteome</keyword>
<dbReference type="GO" id="GO:0016757">
    <property type="term" value="F:glycosyltransferase activity"/>
    <property type="evidence" value="ECO:0007669"/>
    <property type="project" value="UniProtKB-KW"/>
</dbReference>
<reference evidence="9" key="1">
    <citation type="journal article" date="2021" name="bioRxiv">
        <title>Whole Genome Assembly and Annotation of Northern Wild Rice, Zizania palustris L., Supports a Whole Genome Duplication in the Zizania Genus.</title>
        <authorList>
            <person name="Haas M."/>
            <person name="Kono T."/>
            <person name="Macchietto M."/>
            <person name="Millas R."/>
            <person name="McGilp L."/>
            <person name="Shao M."/>
            <person name="Duquette J."/>
            <person name="Hirsch C.N."/>
            <person name="Kimball J."/>
        </authorList>
    </citation>
    <scope>NUCLEOTIDE SEQUENCE</scope>
    <source>
        <tissue evidence="9">Fresh leaf tissue</tissue>
    </source>
</reference>
<dbReference type="PANTHER" id="PTHR11062:SF48">
    <property type="entry name" value="OJ1485_B09.5 PROTEIN"/>
    <property type="match status" value="1"/>
</dbReference>
<dbReference type="OrthoDB" id="1924787at2759"/>
<evidence type="ECO:0000256" key="7">
    <source>
        <dbReference type="SAM" id="Phobius"/>
    </source>
</evidence>
<name>A0A8J5SRQ1_ZIZPA</name>
<keyword evidence="3" id="KW-0328">Glycosyltransferase</keyword>
<protein>
    <recommendedName>
        <fullName evidence="8">Exostosin GT47 domain-containing protein</fullName>
    </recommendedName>
</protein>
<comment type="caution">
    <text evidence="9">The sequence shown here is derived from an EMBL/GenBank/DDBJ whole genome shotgun (WGS) entry which is preliminary data.</text>
</comment>
<accession>A0A8J5SRQ1</accession>
<dbReference type="Proteomes" id="UP000729402">
    <property type="component" value="Unassembled WGS sequence"/>
</dbReference>
<organism evidence="9 10">
    <name type="scientific">Zizania palustris</name>
    <name type="common">Northern wild rice</name>
    <dbReference type="NCBI Taxonomy" id="103762"/>
    <lineage>
        <taxon>Eukaryota</taxon>
        <taxon>Viridiplantae</taxon>
        <taxon>Streptophyta</taxon>
        <taxon>Embryophyta</taxon>
        <taxon>Tracheophyta</taxon>
        <taxon>Spermatophyta</taxon>
        <taxon>Magnoliopsida</taxon>
        <taxon>Liliopsida</taxon>
        <taxon>Poales</taxon>
        <taxon>Poaceae</taxon>
        <taxon>BOP clade</taxon>
        <taxon>Oryzoideae</taxon>
        <taxon>Oryzeae</taxon>
        <taxon>Zizaniinae</taxon>
        <taxon>Zizania</taxon>
    </lineage>
</organism>
<dbReference type="AlphaFoldDB" id="A0A8J5SRQ1"/>
<reference evidence="9" key="2">
    <citation type="submission" date="2021-02" db="EMBL/GenBank/DDBJ databases">
        <authorList>
            <person name="Kimball J.A."/>
            <person name="Haas M.W."/>
            <person name="Macchietto M."/>
            <person name="Kono T."/>
            <person name="Duquette J."/>
            <person name="Shao M."/>
        </authorList>
    </citation>
    <scope>NUCLEOTIDE SEQUENCE</scope>
    <source>
        <tissue evidence="9">Fresh leaf tissue</tissue>
    </source>
</reference>
<comment type="similarity">
    <text evidence="2">Belongs to the glycosyltransferase 47 family.</text>
</comment>